<protein>
    <submittedName>
        <fullName evidence="1">DUF928 domain-containing protein</fullName>
    </submittedName>
</protein>
<dbReference type="InterPro" id="IPR010328">
    <property type="entry name" value="DUF928"/>
</dbReference>
<dbReference type="AlphaFoldDB" id="A0A7C3PJF7"/>
<gene>
    <name evidence="1" type="ORF">ENR64_16365</name>
</gene>
<sequence length="241" mass="27474">MSSRRSSGRTMTRHWHSLKTIFVTLLCISLQNSLFIASSKAVSQSWRAVAQDWWSNQDPDGKPRGSRDSACLITPGRDQRLWNNQPLFVWRGDYRVIGIRKLGDSLLPNTQVATQGRQLPKRLRYDKEPLQAGKTYEWLFFISKNAAKPLDIKPITFQIMGEQERAPITADLKALETRLKAQKATPEEIALQRASYFAQRQLWADVLQEIYSVESPSEALKQETDQILKKVCSPSNQSATP</sequence>
<dbReference type="Pfam" id="PF06051">
    <property type="entry name" value="DUF928"/>
    <property type="match status" value="1"/>
</dbReference>
<comment type="caution">
    <text evidence="1">The sequence shown here is derived from an EMBL/GenBank/DDBJ whole genome shotgun (WGS) entry which is preliminary data.</text>
</comment>
<name>A0A7C3PJF7_9CYAN</name>
<dbReference type="EMBL" id="DSRU01000235">
    <property type="protein sequence ID" value="HFM99296.1"/>
    <property type="molecule type" value="Genomic_DNA"/>
</dbReference>
<accession>A0A7C3PJF7</accession>
<reference evidence="1" key="1">
    <citation type="journal article" date="2020" name="mSystems">
        <title>Genome- and Community-Level Interaction Insights into Carbon Utilization and Element Cycling Functions of Hydrothermarchaeota in Hydrothermal Sediment.</title>
        <authorList>
            <person name="Zhou Z."/>
            <person name="Liu Y."/>
            <person name="Xu W."/>
            <person name="Pan J."/>
            <person name="Luo Z.H."/>
            <person name="Li M."/>
        </authorList>
    </citation>
    <scope>NUCLEOTIDE SEQUENCE [LARGE SCALE GENOMIC DNA]</scope>
    <source>
        <strain evidence="1">SpSt-418</strain>
    </source>
</reference>
<evidence type="ECO:0000313" key="1">
    <source>
        <dbReference type="EMBL" id="HFM99296.1"/>
    </source>
</evidence>
<organism evidence="1">
    <name type="scientific">Oscillatoriales cyanobacterium SpSt-418</name>
    <dbReference type="NCBI Taxonomy" id="2282169"/>
    <lineage>
        <taxon>Bacteria</taxon>
        <taxon>Bacillati</taxon>
        <taxon>Cyanobacteriota</taxon>
        <taxon>Cyanophyceae</taxon>
        <taxon>Oscillatoriophycideae</taxon>
        <taxon>Oscillatoriales</taxon>
    </lineage>
</organism>
<proteinExistence type="predicted"/>